<dbReference type="PANTHER" id="PTHR44229:SF4">
    <property type="entry name" value="15-HYDROXYPROSTAGLANDIN DEHYDROGENASE [NAD(+)]"/>
    <property type="match status" value="1"/>
</dbReference>
<proteinExistence type="inferred from homology"/>
<dbReference type="AlphaFoldDB" id="A0AAV9GP57"/>
<evidence type="ECO:0000256" key="1">
    <source>
        <dbReference type="ARBA" id="ARBA00006484"/>
    </source>
</evidence>
<dbReference type="InterPro" id="IPR002347">
    <property type="entry name" value="SDR_fam"/>
</dbReference>
<dbReference type="SUPFAM" id="SSF51735">
    <property type="entry name" value="NAD(P)-binding Rossmann-fold domains"/>
    <property type="match status" value="1"/>
</dbReference>
<reference evidence="3" key="1">
    <citation type="journal article" date="2023" name="Mol. Phylogenet. Evol.">
        <title>Genome-scale phylogeny and comparative genomics of the fungal order Sordariales.</title>
        <authorList>
            <person name="Hensen N."/>
            <person name="Bonometti L."/>
            <person name="Westerberg I."/>
            <person name="Brannstrom I.O."/>
            <person name="Guillou S."/>
            <person name="Cros-Aarteil S."/>
            <person name="Calhoun S."/>
            <person name="Haridas S."/>
            <person name="Kuo A."/>
            <person name="Mondo S."/>
            <person name="Pangilinan J."/>
            <person name="Riley R."/>
            <person name="LaButti K."/>
            <person name="Andreopoulos B."/>
            <person name="Lipzen A."/>
            <person name="Chen C."/>
            <person name="Yan M."/>
            <person name="Daum C."/>
            <person name="Ng V."/>
            <person name="Clum A."/>
            <person name="Steindorff A."/>
            <person name="Ohm R.A."/>
            <person name="Martin F."/>
            <person name="Silar P."/>
            <person name="Natvig D.O."/>
            <person name="Lalanne C."/>
            <person name="Gautier V."/>
            <person name="Ament-Velasquez S.L."/>
            <person name="Kruys A."/>
            <person name="Hutchinson M.I."/>
            <person name="Powell A.J."/>
            <person name="Barry K."/>
            <person name="Miller A.N."/>
            <person name="Grigoriev I.V."/>
            <person name="Debuchy R."/>
            <person name="Gladieux P."/>
            <person name="Hiltunen Thoren M."/>
            <person name="Johannesson H."/>
        </authorList>
    </citation>
    <scope>NUCLEOTIDE SEQUENCE</scope>
    <source>
        <strain evidence="3">PSN243</strain>
    </source>
</reference>
<sequence>MAPITYSPSLGQNLKGRVVVITGGAQGIGAATIRQLHSLGAHVVFGDLADAPAADLISSLQGTGTANFVHTDVTSYPDQLALFEDALARHGRVDAAVSCAGVLENPAWFAGLTLEAVRADASGADGGIDRVINTNLIAAIQFARLALAFIAASPPFAGPQPEDKFVPSVTFTSSLAGLTPTPGMTVYSTTKHGLVGLTRSLPHVKGLARFNAVCPSATDTGLLPDFVKGAWKGAGFRLQRAEAVADAVVHLISEASLDRRAVVVAGGKAWESEEELEKLRGAWLGEENGKEVDDSQAFYFAAASAS</sequence>
<reference evidence="3" key="2">
    <citation type="submission" date="2023-05" db="EMBL/GenBank/DDBJ databases">
        <authorList>
            <consortium name="Lawrence Berkeley National Laboratory"/>
            <person name="Steindorff A."/>
            <person name="Hensen N."/>
            <person name="Bonometti L."/>
            <person name="Westerberg I."/>
            <person name="Brannstrom I.O."/>
            <person name="Guillou S."/>
            <person name="Cros-Aarteil S."/>
            <person name="Calhoun S."/>
            <person name="Haridas S."/>
            <person name="Kuo A."/>
            <person name="Mondo S."/>
            <person name="Pangilinan J."/>
            <person name="Riley R."/>
            <person name="Labutti K."/>
            <person name="Andreopoulos B."/>
            <person name="Lipzen A."/>
            <person name="Chen C."/>
            <person name="Yanf M."/>
            <person name="Daum C."/>
            <person name="Ng V."/>
            <person name="Clum A."/>
            <person name="Ohm R."/>
            <person name="Martin F."/>
            <person name="Silar P."/>
            <person name="Natvig D."/>
            <person name="Lalanne C."/>
            <person name="Gautier V."/>
            <person name="Ament-Velasquez S.L."/>
            <person name="Kruys A."/>
            <person name="Hutchinson M.I."/>
            <person name="Powell A.J."/>
            <person name="Barry K."/>
            <person name="Miller A.N."/>
            <person name="Grigoriev I.V."/>
            <person name="Debuchy R."/>
            <person name="Gladieux P."/>
            <person name="Thoren M.H."/>
            <person name="Johannesson H."/>
        </authorList>
    </citation>
    <scope>NUCLEOTIDE SEQUENCE</scope>
    <source>
        <strain evidence="3">PSN243</strain>
    </source>
</reference>
<dbReference type="Pfam" id="PF00106">
    <property type="entry name" value="adh_short"/>
    <property type="match status" value="1"/>
</dbReference>
<organism evidence="3 4">
    <name type="scientific">Podospora aff. communis PSN243</name>
    <dbReference type="NCBI Taxonomy" id="3040156"/>
    <lineage>
        <taxon>Eukaryota</taxon>
        <taxon>Fungi</taxon>
        <taxon>Dikarya</taxon>
        <taxon>Ascomycota</taxon>
        <taxon>Pezizomycotina</taxon>
        <taxon>Sordariomycetes</taxon>
        <taxon>Sordariomycetidae</taxon>
        <taxon>Sordariales</taxon>
        <taxon>Podosporaceae</taxon>
        <taxon>Podospora</taxon>
    </lineage>
</organism>
<dbReference type="PANTHER" id="PTHR44229">
    <property type="entry name" value="15-HYDROXYPROSTAGLANDIN DEHYDROGENASE [NAD(+)]"/>
    <property type="match status" value="1"/>
</dbReference>
<dbReference type="PRINTS" id="PR00081">
    <property type="entry name" value="GDHRDH"/>
</dbReference>
<evidence type="ECO:0000313" key="3">
    <source>
        <dbReference type="EMBL" id="KAK4449804.1"/>
    </source>
</evidence>
<name>A0AAV9GP57_9PEZI</name>
<dbReference type="Gene3D" id="3.40.50.720">
    <property type="entry name" value="NAD(P)-binding Rossmann-like Domain"/>
    <property type="match status" value="1"/>
</dbReference>
<dbReference type="GO" id="GO:0016616">
    <property type="term" value="F:oxidoreductase activity, acting on the CH-OH group of donors, NAD or NADP as acceptor"/>
    <property type="evidence" value="ECO:0007669"/>
    <property type="project" value="TreeGrafter"/>
</dbReference>
<dbReference type="Proteomes" id="UP001321760">
    <property type="component" value="Unassembled WGS sequence"/>
</dbReference>
<comment type="caution">
    <text evidence="3">The sequence shown here is derived from an EMBL/GenBank/DDBJ whole genome shotgun (WGS) entry which is preliminary data.</text>
</comment>
<accession>A0AAV9GP57</accession>
<comment type="similarity">
    <text evidence="1">Belongs to the short-chain dehydrogenases/reductases (SDR) family.</text>
</comment>
<evidence type="ECO:0008006" key="5">
    <source>
        <dbReference type="Google" id="ProtNLM"/>
    </source>
</evidence>
<dbReference type="EMBL" id="MU865935">
    <property type="protein sequence ID" value="KAK4449804.1"/>
    <property type="molecule type" value="Genomic_DNA"/>
</dbReference>
<keyword evidence="4" id="KW-1185">Reference proteome</keyword>
<protein>
    <recommendedName>
        <fullName evidence="5">NAD(P)-binding protein</fullName>
    </recommendedName>
</protein>
<evidence type="ECO:0000313" key="4">
    <source>
        <dbReference type="Proteomes" id="UP001321760"/>
    </source>
</evidence>
<keyword evidence="2" id="KW-0560">Oxidoreductase</keyword>
<dbReference type="InterPro" id="IPR036291">
    <property type="entry name" value="NAD(P)-bd_dom_sf"/>
</dbReference>
<evidence type="ECO:0000256" key="2">
    <source>
        <dbReference type="ARBA" id="ARBA00023002"/>
    </source>
</evidence>
<gene>
    <name evidence="3" type="ORF">QBC34DRAFT_462370</name>
</gene>
<dbReference type="GO" id="GO:0005737">
    <property type="term" value="C:cytoplasm"/>
    <property type="evidence" value="ECO:0007669"/>
    <property type="project" value="TreeGrafter"/>
</dbReference>